<keyword evidence="4 6" id="KW-0067">ATP-binding</keyword>
<evidence type="ECO:0000256" key="2">
    <source>
        <dbReference type="ARBA" id="ARBA00022741"/>
    </source>
</evidence>
<sequence>MSAIGSGAFGTVFKVKHKLVDKIYAVKRIQINESKKLIKDKVLNEAINLAKLDSDFVVNYYHSWIEEKYLYIQMEYCSQTLGSVIKDKDIIFDKKLLKAMDIYEYFISCEIFREILQCLQYLHSRTPPIIHRDIKPENILVLQNIKNDTFLKLGDFGLATEHHDQSQSHTQGAGTLKYMAPDVGFNKKYDFKADIYSAGVIGLKLFEINTM</sequence>
<reference evidence="9" key="1">
    <citation type="submission" date="2020-11" db="EMBL/GenBank/DDBJ databases">
        <authorList>
            <person name="Tran Van P."/>
        </authorList>
    </citation>
    <scope>NUCLEOTIDE SEQUENCE</scope>
</reference>
<dbReference type="Proteomes" id="UP000759131">
    <property type="component" value="Unassembled WGS sequence"/>
</dbReference>
<gene>
    <name evidence="9" type="ORF">OSB1V03_LOCUS6551</name>
</gene>
<dbReference type="InterPro" id="IPR017441">
    <property type="entry name" value="Protein_kinase_ATP_BS"/>
</dbReference>
<dbReference type="InterPro" id="IPR008271">
    <property type="entry name" value="Ser/Thr_kinase_AS"/>
</dbReference>
<keyword evidence="3" id="KW-0418">Kinase</keyword>
<keyword evidence="10" id="KW-1185">Reference proteome</keyword>
<dbReference type="Gene3D" id="1.10.510.10">
    <property type="entry name" value="Transferase(Phosphotransferase) domain 1"/>
    <property type="match status" value="1"/>
</dbReference>
<dbReference type="GO" id="GO:0005524">
    <property type="term" value="F:ATP binding"/>
    <property type="evidence" value="ECO:0007669"/>
    <property type="project" value="UniProtKB-UniRule"/>
</dbReference>
<dbReference type="PROSITE" id="PS50011">
    <property type="entry name" value="PROTEIN_KINASE_DOM"/>
    <property type="match status" value="1"/>
</dbReference>
<evidence type="ECO:0000259" key="8">
    <source>
        <dbReference type="PROSITE" id="PS50011"/>
    </source>
</evidence>
<dbReference type="GO" id="GO:0005634">
    <property type="term" value="C:nucleus"/>
    <property type="evidence" value="ECO:0007669"/>
    <property type="project" value="TreeGrafter"/>
</dbReference>
<evidence type="ECO:0000313" key="10">
    <source>
        <dbReference type="Proteomes" id="UP000759131"/>
    </source>
</evidence>
<comment type="similarity">
    <text evidence="5">Belongs to the protein kinase superfamily. Ser/Thr protein kinase family. GCN2 subfamily.</text>
</comment>
<dbReference type="Gene3D" id="3.30.200.20">
    <property type="entry name" value="Phosphorylase Kinase, domain 1"/>
    <property type="match status" value="1"/>
</dbReference>
<proteinExistence type="inferred from homology"/>
<dbReference type="Pfam" id="PF00069">
    <property type="entry name" value="Pkinase"/>
    <property type="match status" value="1"/>
</dbReference>
<dbReference type="GO" id="GO:0005737">
    <property type="term" value="C:cytoplasm"/>
    <property type="evidence" value="ECO:0007669"/>
    <property type="project" value="TreeGrafter"/>
</dbReference>
<feature type="binding site" evidence="6">
    <location>
        <position position="27"/>
    </location>
    <ligand>
        <name>ATP</name>
        <dbReference type="ChEBI" id="CHEBI:30616"/>
    </ligand>
</feature>
<feature type="domain" description="Protein kinase" evidence="8">
    <location>
        <begin position="1"/>
        <end position="211"/>
    </location>
</feature>
<dbReference type="GO" id="GO:0004674">
    <property type="term" value="F:protein serine/threonine kinase activity"/>
    <property type="evidence" value="ECO:0007669"/>
    <property type="project" value="UniProtKB-KW"/>
</dbReference>
<accession>A0A7R9KMY0</accession>
<dbReference type="InterPro" id="IPR050339">
    <property type="entry name" value="CC_SR_Kinase"/>
</dbReference>
<name>A0A7R9KMY0_9ACAR</name>
<evidence type="ECO:0000256" key="3">
    <source>
        <dbReference type="ARBA" id="ARBA00022777"/>
    </source>
</evidence>
<keyword evidence="7" id="KW-0723">Serine/threonine-protein kinase</keyword>
<dbReference type="InterPro" id="IPR011009">
    <property type="entry name" value="Kinase-like_dom_sf"/>
</dbReference>
<evidence type="ECO:0000256" key="6">
    <source>
        <dbReference type="PROSITE-ProRule" id="PRU10141"/>
    </source>
</evidence>
<dbReference type="SUPFAM" id="SSF56112">
    <property type="entry name" value="Protein kinase-like (PK-like)"/>
    <property type="match status" value="1"/>
</dbReference>
<feature type="non-terminal residue" evidence="9">
    <location>
        <position position="211"/>
    </location>
</feature>
<evidence type="ECO:0000256" key="4">
    <source>
        <dbReference type="ARBA" id="ARBA00022840"/>
    </source>
</evidence>
<organism evidence="9">
    <name type="scientific">Medioppia subpectinata</name>
    <dbReference type="NCBI Taxonomy" id="1979941"/>
    <lineage>
        <taxon>Eukaryota</taxon>
        <taxon>Metazoa</taxon>
        <taxon>Ecdysozoa</taxon>
        <taxon>Arthropoda</taxon>
        <taxon>Chelicerata</taxon>
        <taxon>Arachnida</taxon>
        <taxon>Acari</taxon>
        <taxon>Acariformes</taxon>
        <taxon>Sarcoptiformes</taxon>
        <taxon>Oribatida</taxon>
        <taxon>Brachypylina</taxon>
        <taxon>Oppioidea</taxon>
        <taxon>Oppiidae</taxon>
        <taxon>Medioppia</taxon>
    </lineage>
</organism>
<dbReference type="EMBL" id="OC858160">
    <property type="protein sequence ID" value="CAD7626118.1"/>
    <property type="molecule type" value="Genomic_DNA"/>
</dbReference>
<dbReference type="SMART" id="SM00220">
    <property type="entry name" value="S_TKc"/>
    <property type="match status" value="1"/>
</dbReference>
<evidence type="ECO:0000256" key="7">
    <source>
        <dbReference type="RuleBase" id="RU000304"/>
    </source>
</evidence>
<protein>
    <recommendedName>
        <fullName evidence="8">Protein kinase domain-containing protein</fullName>
    </recommendedName>
</protein>
<dbReference type="PROSITE" id="PS00108">
    <property type="entry name" value="PROTEIN_KINASE_ST"/>
    <property type="match status" value="1"/>
</dbReference>
<evidence type="ECO:0000313" key="9">
    <source>
        <dbReference type="EMBL" id="CAD7626118.1"/>
    </source>
</evidence>
<keyword evidence="1" id="KW-0808">Transferase</keyword>
<dbReference type="EMBL" id="CAJPIZ010003585">
    <property type="protein sequence ID" value="CAG2106548.1"/>
    <property type="molecule type" value="Genomic_DNA"/>
</dbReference>
<evidence type="ECO:0000256" key="1">
    <source>
        <dbReference type="ARBA" id="ARBA00022679"/>
    </source>
</evidence>
<dbReference type="PROSITE" id="PS00107">
    <property type="entry name" value="PROTEIN_KINASE_ATP"/>
    <property type="match status" value="1"/>
</dbReference>
<dbReference type="InterPro" id="IPR000719">
    <property type="entry name" value="Prot_kinase_dom"/>
</dbReference>
<evidence type="ECO:0000256" key="5">
    <source>
        <dbReference type="ARBA" id="ARBA00037982"/>
    </source>
</evidence>
<keyword evidence="2 6" id="KW-0547">Nucleotide-binding</keyword>
<dbReference type="PANTHER" id="PTHR11042">
    <property type="entry name" value="EUKARYOTIC TRANSLATION INITIATION FACTOR 2-ALPHA KINASE EIF2-ALPHA KINASE -RELATED"/>
    <property type="match status" value="1"/>
</dbReference>
<dbReference type="OrthoDB" id="248923at2759"/>
<dbReference type="AlphaFoldDB" id="A0A7R9KMY0"/>